<name>G5AS17_HETGA</name>
<dbReference type="AlphaFoldDB" id="G5AS17"/>
<dbReference type="PANTHER" id="PTHR35156:SF1">
    <property type="entry name" value="TESTIS-EXPRESSED PROTEIN 52"/>
    <property type="match status" value="1"/>
</dbReference>
<dbReference type="Pfam" id="PF15046">
    <property type="entry name" value="DUF4532"/>
    <property type="match status" value="1"/>
</dbReference>
<organism evidence="1 2">
    <name type="scientific">Heterocephalus glaber</name>
    <name type="common">Naked mole rat</name>
    <dbReference type="NCBI Taxonomy" id="10181"/>
    <lineage>
        <taxon>Eukaryota</taxon>
        <taxon>Metazoa</taxon>
        <taxon>Chordata</taxon>
        <taxon>Craniata</taxon>
        <taxon>Vertebrata</taxon>
        <taxon>Euteleostomi</taxon>
        <taxon>Mammalia</taxon>
        <taxon>Eutheria</taxon>
        <taxon>Euarchontoglires</taxon>
        <taxon>Glires</taxon>
        <taxon>Rodentia</taxon>
        <taxon>Hystricomorpha</taxon>
        <taxon>Bathyergidae</taxon>
        <taxon>Heterocephalus</taxon>
    </lineage>
</organism>
<dbReference type="InParanoid" id="G5AS17"/>
<evidence type="ECO:0000313" key="1">
    <source>
        <dbReference type="EMBL" id="EHA99827.1"/>
    </source>
</evidence>
<dbReference type="FunCoup" id="G5AS17">
    <property type="interactions" value="61"/>
</dbReference>
<dbReference type="EMBL" id="JH166718">
    <property type="protein sequence ID" value="EHA99827.1"/>
    <property type="molecule type" value="Genomic_DNA"/>
</dbReference>
<accession>G5AS17</accession>
<reference evidence="1 2" key="1">
    <citation type="journal article" date="2011" name="Nature">
        <title>Genome sequencing reveals insights into physiology and longevity of the naked mole rat.</title>
        <authorList>
            <person name="Kim E.B."/>
            <person name="Fang X."/>
            <person name="Fushan A.A."/>
            <person name="Huang Z."/>
            <person name="Lobanov A.V."/>
            <person name="Han L."/>
            <person name="Marino S.M."/>
            <person name="Sun X."/>
            <person name="Turanov A.A."/>
            <person name="Yang P."/>
            <person name="Yim S.H."/>
            <person name="Zhao X."/>
            <person name="Kasaikina M.V."/>
            <person name="Stoletzki N."/>
            <person name="Peng C."/>
            <person name="Polak P."/>
            <person name="Xiong Z."/>
            <person name="Kiezun A."/>
            <person name="Zhu Y."/>
            <person name="Chen Y."/>
            <person name="Kryukov G.V."/>
            <person name="Zhang Q."/>
            <person name="Peshkin L."/>
            <person name="Yang L."/>
            <person name="Bronson R.T."/>
            <person name="Buffenstein R."/>
            <person name="Wang B."/>
            <person name="Han C."/>
            <person name="Li Q."/>
            <person name="Chen L."/>
            <person name="Zhao W."/>
            <person name="Sunyaev S.R."/>
            <person name="Park T.J."/>
            <person name="Zhang G."/>
            <person name="Wang J."/>
            <person name="Gladyshev V.N."/>
        </authorList>
    </citation>
    <scope>NUCLEOTIDE SEQUENCE [LARGE SCALE GENOMIC DNA]</scope>
</reference>
<dbReference type="eggNOG" id="ENOG502S25Y">
    <property type="taxonomic scope" value="Eukaryota"/>
</dbReference>
<feature type="non-terminal residue" evidence="1">
    <location>
        <position position="216"/>
    </location>
</feature>
<proteinExistence type="predicted"/>
<feature type="non-terminal residue" evidence="1">
    <location>
        <position position="1"/>
    </location>
</feature>
<dbReference type="Proteomes" id="UP000006813">
    <property type="component" value="Unassembled WGS sequence"/>
</dbReference>
<protein>
    <submittedName>
        <fullName evidence="1">Uncharacterized protein</fullName>
    </submittedName>
</protein>
<dbReference type="InterPro" id="IPR029206">
    <property type="entry name" value="DUF4532"/>
</dbReference>
<gene>
    <name evidence="1" type="ORF">GW7_05522</name>
</gene>
<sequence>VRPRLLCPWQGAAEHTWGFHTWLDVGHLPATFPKRPDRPYDSSVWCRFRHSQVHGLRPAEPPVTPPSRMGPNSFLTFICSMPIFLEGNRKKQEILRTVKELKEAEKLKLRSEMRAPLVNAQDNTLPLSWHKSTGGWFESQGLPLLPNALPTALARSWPCPNPLPHYQKKVLKLAWLPSMPLSKDLIRDFQALLDDLVAAPLHHLSTHSSAKPQGGR</sequence>
<dbReference type="PANTHER" id="PTHR35156">
    <property type="entry name" value="TESTIS-EXPRESSED PROTEIN 52"/>
    <property type="match status" value="1"/>
</dbReference>
<evidence type="ECO:0000313" key="2">
    <source>
        <dbReference type="Proteomes" id="UP000006813"/>
    </source>
</evidence>